<organism evidence="2 3">
    <name type="scientific">Gordonia crocea</name>
    <dbReference type="NCBI Taxonomy" id="589162"/>
    <lineage>
        <taxon>Bacteria</taxon>
        <taxon>Bacillati</taxon>
        <taxon>Actinomycetota</taxon>
        <taxon>Actinomycetes</taxon>
        <taxon>Mycobacteriales</taxon>
        <taxon>Gordoniaceae</taxon>
        <taxon>Gordonia</taxon>
    </lineage>
</organism>
<comment type="caution">
    <text evidence="2">The sequence shown here is derived from an EMBL/GenBank/DDBJ whole genome shotgun (WGS) entry which is preliminary data.</text>
</comment>
<name>A0A7M3SVN4_9ACTN</name>
<proteinExistence type="predicted"/>
<dbReference type="InterPro" id="IPR000073">
    <property type="entry name" value="AB_hydrolase_1"/>
</dbReference>
<keyword evidence="2" id="KW-0378">Hydrolase</keyword>
<evidence type="ECO:0000259" key="1">
    <source>
        <dbReference type="Pfam" id="PF00561"/>
    </source>
</evidence>
<dbReference type="Proteomes" id="UP000444980">
    <property type="component" value="Unassembled WGS sequence"/>
</dbReference>
<dbReference type="Gene3D" id="3.40.50.1820">
    <property type="entry name" value="alpha/beta hydrolase"/>
    <property type="match status" value="1"/>
</dbReference>
<evidence type="ECO:0000313" key="2">
    <source>
        <dbReference type="EMBL" id="GED96708.1"/>
    </source>
</evidence>
<accession>A0A7M3SVN4</accession>
<dbReference type="AlphaFoldDB" id="A0A7M3SVN4"/>
<sequence>MDDGCELFVTEEGPADAVATIVALHGLSLTSQVFEDVTARLVAAATVRVIAYDARGHGGSGRDEPDLERLADDLAHVVRRLVPSGPLVLVGHSLGGMTMLALAQRHPALVAERVSGAVFVASTPGGVAAAVRRLPGASAAIKLVQAVVRRASIPRHPRVVLRQFARFAFGSGPSVDHLRRTLDQSRQAHMPAVASLVGSILEHERLAHVPAYGNARVTILSGAKDKFFPLAHGRAMAQAVPAARLIEYRTGGHMLPLEQTAEVALQILGVVAEAAPANVIDAQLVEEPG</sequence>
<dbReference type="Pfam" id="PF00561">
    <property type="entry name" value="Abhydrolase_1"/>
    <property type="match status" value="1"/>
</dbReference>
<dbReference type="InterPro" id="IPR029058">
    <property type="entry name" value="AB_hydrolase_fold"/>
</dbReference>
<dbReference type="PANTHER" id="PTHR43194:SF2">
    <property type="entry name" value="PEROXISOMAL MEMBRANE PROTEIN LPX1"/>
    <property type="match status" value="1"/>
</dbReference>
<protein>
    <submittedName>
        <fullName evidence="2">Alpha/beta hydrolase</fullName>
    </submittedName>
</protein>
<dbReference type="GO" id="GO:0016787">
    <property type="term" value="F:hydrolase activity"/>
    <property type="evidence" value="ECO:0007669"/>
    <property type="project" value="UniProtKB-KW"/>
</dbReference>
<dbReference type="InterPro" id="IPR050228">
    <property type="entry name" value="Carboxylesterase_BioH"/>
</dbReference>
<dbReference type="PANTHER" id="PTHR43194">
    <property type="entry name" value="HYDROLASE ALPHA/BETA FOLD FAMILY"/>
    <property type="match status" value="1"/>
</dbReference>
<dbReference type="PRINTS" id="PR00111">
    <property type="entry name" value="ABHYDROLASE"/>
</dbReference>
<gene>
    <name evidence="2" type="ORF">nbrc107697_07470</name>
</gene>
<keyword evidence="3" id="KW-1185">Reference proteome</keyword>
<dbReference type="SUPFAM" id="SSF53474">
    <property type="entry name" value="alpha/beta-Hydrolases"/>
    <property type="match status" value="1"/>
</dbReference>
<evidence type="ECO:0000313" key="3">
    <source>
        <dbReference type="Proteomes" id="UP000444980"/>
    </source>
</evidence>
<dbReference type="EMBL" id="BJOU01000001">
    <property type="protein sequence ID" value="GED96708.1"/>
    <property type="molecule type" value="Genomic_DNA"/>
</dbReference>
<feature type="domain" description="AB hydrolase-1" evidence="1">
    <location>
        <begin position="20"/>
        <end position="258"/>
    </location>
</feature>
<reference evidence="3" key="1">
    <citation type="submission" date="2019-06" db="EMBL/GenBank/DDBJ databases">
        <title>Gordonia isolated from sludge of a wastewater treatment plant.</title>
        <authorList>
            <person name="Tamura T."/>
            <person name="Aoyama K."/>
            <person name="Kang Y."/>
            <person name="Saito S."/>
            <person name="Akiyama N."/>
            <person name="Yazawa K."/>
            <person name="Gonoi T."/>
            <person name="Mikami Y."/>
        </authorList>
    </citation>
    <scope>NUCLEOTIDE SEQUENCE [LARGE SCALE GENOMIC DNA]</scope>
    <source>
        <strain evidence="3">NBRC 107697</strain>
    </source>
</reference>